<dbReference type="PANTHER" id="PTHR11786:SF0">
    <property type="entry name" value="ARYLAMINE N-ACETYLTRANSFERASE 4-RELATED"/>
    <property type="match status" value="1"/>
</dbReference>
<comment type="caution">
    <text evidence="3">The sequence shown here is derived from an EMBL/GenBank/DDBJ whole genome shotgun (WGS) entry which is preliminary data.</text>
</comment>
<evidence type="ECO:0000313" key="3">
    <source>
        <dbReference type="EMBL" id="OIJ96322.1"/>
    </source>
</evidence>
<organism evidence="3 4">
    <name type="scientific">Streptomyces monashensis</name>
    <dbReference type="NCBI Taxonomy" id="1678012"/>
    <lineage>
        <taxon>Bacteria</taxon>
        <taxon>Bacillati</taxon>
        <taxon>Actinomycetota</taxon>
        <taxon>Actinomycetes</taxon>
        <taxon>Kitasatosporales</taxon>
        <taxon>Streptomycetaceae</taxon>
        <taxon>Streptomyces</taxon>
    </lineage>
</organism>
<dbReference type="PRINTS" id="PR01543">
    <property type="entry name" value="ANATRNSFRASE"/>
</dbReference>
<accession>A0A1S2PRW2</accession>
<gene>
    <name evidence="3" type="ORF">BIV23_32735</name>
</gene>
<name>A0A1S2PRW2_9ACTN</name>
<comment type="similarity">
    <text evidence="1 2">Belongs to the arylamine N-acetyltransferase family.</text>
</comment>
<dbReference type="Pfam" id="PF00797">
    <property type="entry name" value="Acetyltransf_2"/>
    <property type="match status" value="1"/>
</dbReference>
<dbReference type="Proteomes" id="UP000179642">
    <property type="component" value="Unassembled WGS sequence"/>
</dbReference>
<dbReference type="EMBL" id="MLYO01000062">
    <property type="protein sequence ID" value="OIJ96322.1"/>
    <property type="molecule type" value="Genomic_DNA"/>
</dbReference>
<dbReference type="SUPFAM" id="SSF54001">
    <property type="entry name" value="Cysteine proteinases"/>
    <property type="match status" value="1"/>
</dbReference>
<dbReference type="OrthoDB" id="7181050at2"/>
<dbReference type="Gene3D" id="3.30.2140.10">
    <property type="entry name" value="Arylamine N-acetyltransferase"/>
    <property type="match status" value="1"/>
</dbReference>
<evidence type="ECO:0008006" key="5">
    <source>
        <dbReference type="Google" id="ProtNLM"/>
    </source>
</evidence>
<proteinExistence type="inferred from homology"/>
<dbReference type="InterPro" id="IPR038765">
    <property type="entry name" value="Papain-like_cys_pep_sf"/>
</dbReference>
<sequence length="249" mass="27984">MIDRSAYLERIGHTGTAQPDLATLRSLHKRHMMSIPFDNTDVLAGGLSLNDLNRDVELSFRKIIEDARGGICFELNVPFQLLLDDIGFDTMRLVVEVGNEDGYFNDHFSHVVIAVVMSGNYWLADVGFGRPSFIEPLALRPGIHEQYGCQYEIVQRNRYHEVYRRPHNGPWLPLYRFVLEDVSRSDSIVFGSDDPETLMCQVPVCARATERGQLALLGRQLVTVVNGLESSTVLTKLDYAEAVSAILQG</sequence>
<dbReference type="GO" id="GO:0004060">
    <property type="term" value="F:arylamine N-acetyltransferase activity"/>
    <property type="evidence" value="ECO:0007669"/>
    <property type="project" value="TreeGrafter"/>
</dbReference>
<dbReference type="AlphaFoldDB" id="A0A1S2PRW2"/>
<evidence type="ECO:0000313" key="4">
    <source>
        <dbReference type="Proteomes" id="UP000179642"/>
    </source>
</evidence>
<keyword evidence="4" id="KW-1185">Reference proteome</keyword>
<evidence type="ECO:0000256" key="1">
    <source>
        <dbReference type="ARBA" id="ARBA00006547"/>
    </source>
</evidence>
<protein>
    <recommendedName>
        <fullName evidence="5">Acetyltransferase</fullName>
    </recommendedName>
</protein>
<dbReference type="InterPro" id="IPR001447">
    <property type="entry name" value="Arylamine_N-AcTrfase"/>
</dbReference>
<dbReference type="Gene3D" id="2.40.128.150">
    <property type="entry name" value="Cysteine proteinases"/>
    <property type="match status" value="1"/>
</dbReference>
<evidence type="ECO:0000256" key="2">
    <source>
        <dbReference type="RuleBase" id="RU003452"/>
    </source>
</evidence>
<dbReference type="PANTHER" id="PTHR11786">
    <property type="entry name" value="N-HYDROXYARYLAMINE O-ACETYLTRANSFERASE"/>
    <property type="match status" value="1"/>
</dbReference>
<dbReference type="RefSeq" id="WP_071384612.1">
    <property type="nucleotide sequence ID" value="NZ_MLYO01000062.1"/>
</dbReference>
<reference evidence="3 4" key="1">
    <citation type="submission" date="2016-10" db="EMBL/GenBank/DDBJ databases">
        <title>Genome sequence of Streptomyces sp. MUSC 1.</title>
        <authorList>
            <person name="Lee L.-H."/>
            <person name="Ser H.-L."/>
            <person name="Law J.W.-F."/>
        </authorList>
    </citation>
    <scope>NUCLEOTIDE SEQUENCE [LARGE SCALE GENOMIC DNA]</scope>
    <source>
        <strain evidence="3 4">MUSC 1</strain>
    </source>
</reference>